<dbReference type="Proteomes" id="UP000092093">
    <property type="component" value="Unassembled WGS sequence"/>
</dbReference>
<dbReference type="EMBL" id="LJOW01000081">
    <property type="protein sequence ID" value="OBQ42879.1"/>
    <property type="molecule type" value="Genomic_DNA"/>
</dbReference>
<name>A0A1B7X0J5_APHFL</name>
<gene>
    <name evidence="1" type="ORF">AN484_15440</name>
</gene>
<comment type="caution">
    <text evidence="1">The sequence shown here is derived from an EMBL/GenBank/DDBJ whole genome shotgun (WGS) entry which is preliminary data.</text>
</comment>
<dbReference type="AlphaFoldDB" id="A0A1B7X0J5"/>
<evidence type="ECO:0000313" key="2">
    <source>
        <dbReference type="Proteomes" id="UP000092093"/>
    </source>
</evidence>
<reference evidence="1 2" key="1">
    <citation type="submission" date="2015-09" db="EMBL/GenBank/DDBJ databases">
        <title>Aphanizomenon flos-aquae WA102.</title>
        <authorList>
            <person name="Driscoll C."/>
        </authorList>
    </citation>
    <scope>NUCLEOTIDE SEQUENCE [LARGE SCALE GENOMIC DNA]</scope>
    <source>
        <strain evidence="1">WA102</strain>
    </source>
</reference>
<proteinExistence type="predicted"/>
<evidence type="ECO:0000313" key="1">
    <source>
        <dbReference type="EMBL" id="OBQ42879.1"/>
    </source>
</evidence>
<organism evidence="1 2">
    <name type="scientific">Aphanizomenon flos-aquae WA102</name>
    <dbReference type="NCBI Taxonomy" id="1710896"/>
    <lineage>
        <taxon>Bacteria</taxon>
        <taxon>Bacillati</taxon>
        <taxon>Cyanobacteriota</taxon>
        <taxon>Cyanophyceae</taxon>
        <taxon>Nostocales</taxon>
        <taxon>Aphanizomenonaceae</taxon>
        <taxon>Aphanizomenon</taxon>
    </lineage>
</organism>
<accession>A0A1B7X0J5</accession>
<sequence length="145" mass="17156">MAYYRKKRTPAQEEADRLRKQIARTKRVNVLKEYQAQWDNPQTKPFMLARSASGRRSIAEHQAILEQAVQRFLQRQPESLTKVRWLDVLCRGYDQIMQNARMVSPGSRPKLRAKDEANLFRTFVRKGYLRLDAETGLWNNTCRLM</sequence>
<protein>
    <submittedName>
        <fullName evidence="1">Uncharacterized protein</fullName>
    </submittedName>
</protein>